<dbReference type="RefSeq" id="WP_157459079.1">
    <property type="nucleotide sequence ID" value="NZ_WQLB01000010.1"/>
</dbReference>
<evidence type="ECO:0000313" key="1">
    <source>
        <dbReference type="EMBL" id="MVN87027.1"/>
    </source>
</evidence>
<comment type="caution">
    <text evidence="1">The sequence shown here is derived from an EMBL/GenBank/DDBJ whole genome shotgun (WGS) entry which is preliminary data.</text>
</comment>
<sequence length="230" mass="24764">MTLPSRQRPVVVTDPQAAALLLDARAVRALGPFLGRALNAQAAAREAGLPISTLQYRVRQFLACGLLRRAGLQPRAGRAMTLYEAPGALFVPFASTPLVSDTLLSAASFGRWQARLTRSIGAAWVQAAGQRRIGLHLIGSEQGLISRNVEPEPDPEAPNSFFEYLLSDQGPAVWDSWGVLSLPPDQAKALQRDLAALMGRYRSVETEGVTPHIVRVAIAPLVPEDGEAEQ</sequence>
<evidence type="ECO:0008006" key="3">
    <source>
        <dbReference type="Google" id="ProtNLM"/>
    </source>
</evidence>
<protein>
    <recommendedName>
        <fullName evidence="3">Transcriptional regulator</fullName>
    </recommendedName>
</protein>
<organism evidence="1 2">
    <name type="scientific">Deinococcus arboris</name>
    <dbReference type="NCBI Taxonomy" id="2682977"/>
    <lineage>
        <taxon>Bacteria</taxon>
        <taxon>Thermotogati</taxon>
        <taxon>Deinococcota</taxon>
        <taxon>Deinococci</taxon>
        <taxon>Deinococcales</taxon>
        <taxon>Deinococcaceae</taxon>
        <taxon>Deinococcus</taxon>
    </lineage>
</organism>
<evidence type="ECO:0000313" key="2">
    <source>
        <dbReference type="Proteomes" id="UP000483286"/>
    </source>
</evidence>
<proteinExistence type="predicted"/>
<name>A0A7C9HRV2_9DEIO</name>
<accession>A0A7C9HRV2</accession>
<keyword evidence="2" id="KW-1185">Reference proteome</keyword>
<dbReference type="Proteomes" id="UP000483286">
    <property type="component" value="Unassembled WGS sequence"/>
</dbReference>
<dbReference type="EMBL" id="WQLB01000010">
    <property type="protein sequence ID" value="MVN87027.1"/>
    <property type="molecule type" value="Genomic_DNA"/>
</dbReference>
<gene>
    <name evidence="1" type="ORF">GO986_09635</name>
</gene>
<dbReference type="AlphaFoldDB" id="A0A7C9HRV2"/>
<reference evidence="1 2" key="1">
    <citation type="submission" date="2019-12" db="EMBL/GenBank/DDBJ databases">
        <title>Deinococcus sp. HMF7620 Genome sequencing and assembly.</title>
        <authorList>
            <person name="Kang H."/>
            <person name="Kim H."/>
            <person name="Joh K."/>
        </authorList>
    </citation>
    <scope>NUCLEOTIDE SEQUENCE [LARGE SCALE GENOMIC DNA]</scope>
    <source>
        <strain evidence="1 2">HMF7620</strain>
    </source>
</reference>